<dbReference type="PANTHER" id="PTHR32410">
    <property type="entry name" value="CYSTEINE/HISTIDINE-RICH C1 DOMAIN FAMILY PROTEIN"/>
    <property type="match status" value="1"/>
</dbReference>
<evidence type="ECO:0000256" key="1">
    <source>
        <dbReference type="ARBA" id="ARBA00022737"/>
    </source>
</evidence>
<comment type="caution">
    <text evidence="3">The sequence shown here is derived from an EMBL/GenBank/DDBJ whole genome shotgun (WGS) entry which is preliminary data.</text>
</comment>
<keyword evidence="1" id="KW-0677">Repeat</keyword>
<gene>
    <name evidence="3" type="ORF">CFP56_005716</name>
</gene>
<feature type="non-terminal residue" evidence="3">
    <location>
        <position position="1"/>
    </location>
</feature>
<dbReference type="InterPro" id="IPR053192">
    <property type="entry name" value="Vacuole_Formation_Reg"/>
</dbReference>
<dbReference type="AlphaFoldDB" id="A0AAW0LCE5"/>
<keyword evidence="4" id="KW-1185">Reference proteome</keyword>
<dbReference type="Pfam" id="PF03107">
    <property type="entry name" value="C1_2"/>
    <property type="match status" value="1"/>
</dbReference>
<organism evidence="3 4">
    <name type="scientific">Quercus suber</name>
    <name type="common">Cork oak</name>
    <dbReference type="NCBI Taxonomy" id="58331"/>
    <lineage>
        <taxon>Eukaryota</taxon>
        <taxon>Viridiplantae</taxon>
        <taxon>Streptophyta</taxon>
        <taxon>Embryophyta</taxon>
        <taxon>Tracheophyta</taxon>
        <taxon>Spermatophyta</taxon>
        <taxon>Magnoliopsida</taxon>
        <taxon>eudicotyledons</taxon>
        <taxon>Gunneridae</taxon>
        <taxon>Pentapetalae</taxon>
        <taxon>rosids</taxon>
        <taxon>fabids</taxon>
        <taxon>Fagales</taxon>
        <taxon>Fagaceae</taxon>
        <taxon>Quercus</taxon>
    </lineage>
</organism>
<dbReference type="PANTHER" id="PTHR32410:SF163">
    <property type="entry name" value="DC1 DOMAIN-CONTAINING PROTEIN"/>
    <property type="match status" value="1"/>
</dbReference>
<protein>
    <recommendedName>
        <fullName evidence="2">DC1 domain-containing protein</fullName>
    </recommendedName>
</protein>
<evidence type="ECO:0000259" key="2">
    <source>
        <dbReference type="Pfam" id="PF03107"/>
    </source>
</evidence>
<dbReference type="Proteomes" id="UP000237347">
    <property type="component" value="Unassembled WGS sequence"/>
</dbReference>
<evidence type="ECO:0000313" key="4">
    <source>
        <dbReference type="Proteomes" id="UP000237347"/>
    </source>
</evidence>
<proteinExistence type="predicted"/>
<feature type="domain" description="DC1" evidence="2">
    <location>
        <begin position="127"/>
        <end position="167"/>
    </location>
</feature>
<evidence type="ECO:0000313" key="3">
    <source>
        <dbReference type="EMBL" id="KAK7847993.1"/>
    </source>
</evidence>
<sequence>AQKHPLILFEKSHLKRTKDIANAKYGKKICFGCTYRCSYYDFNLQNKCASLSLTMEAEIHNHPLNVLWKWITFTCNLCGKEGSGYSKCKICNNKKKNCSKCTYRCSCYDFNLRNKGAALPPTMEAEVHNHPLIILWKWITFSCNLCGKEGNGTRIYYCLSCNFVIHLNFTMNNVKKKYINLLELNDEKFTQSKNMLENENPKLNQSIDSTTYQKKKKNTMYTT</sequence>
<name>A0AAW0LCE5_QUESU</name>
<dbReference type="InterPro" id="IPR046349">
    <property type="entry name" value="C1-like_sf"/>
</dbReference>
<accession>A0AAW0LCE5</accession>
<dbReference type="SUPFAM" id="SSF57889">
    <property type="entry name" value="Cysteine-rich domain"/>
    <property type="match status" value="2"/>
</dbReference>
<dbReference type="InterPro" id="IPR004146">
    <property type="entry name" value="DC1"/>
</dbReference>
<dbReference type="EMBL" id="PKMF04000133">
    <property type="protein sequence ID" value="KAK7847993.1"/>
    <property type="molecule type" value="Genomic_DNA"/>
</dbReference>
<reference evidence="3 4" key="1">
    <citation type="journal article" date="2018" name="Sci. Data">
        <title>The draft genome sequence of cork oak.</title>
        <authorList>
            <person name="Ramos A.M."/>
            <person name="Usie A."/>
            <person name="Barbosa P."/>
            <person name="Barros P.M."/>
            <person name="Capote T."/>
            <person name="Chaves I."/>
            <person name="Simoes F."/>
            <person name="Abreu I."/>
            <person name="Carrasquinho I."/>
            <person name="Faro C."/>
            <person name="Guimaraes J.B."/>
            <person name="Mendonca D."/>
            <person name="Nobrega F."/>
            <person name="Rodrigues L."/>
            <person name="Saibo N.J.M."/>
            <person name="Varela M.C."/>
            <person name="Egas C."/>
            <person name="Matos J."/>
            <person name="Miguel C.M."/>
            <person name="Oliveira M.M."/>
            <person name="Ricardo C.P."/>
            <person name="Goncalves S."/>
        </authorList>
    </citation>
    <scope>NUCLEOTIDE SEQUENCE [LARGE SCALE GENOMIC DNA]</scope>
    <source>
        <strain evidence="4">cv. HL8</strain>
    </source>
</reference>